<keyword evidence="2" id="KW-1185">Reference proteome</keyword>
<evidence type="ECO:0008006" key="3">
    <source>
        <dbReference type="Google" id="ProtNLM"/>
    </source>
</evidence>
<gene>
    <name evidence="1" type="ORF">CR513_32207</name>
</gene>
<dbReference type="OrthoDB" id="2551793at2759"/>
<evidence type="ECO:0000313" key="1">
    <source>
        <dbReference type="EMBL" id="RDX86461.1"/>
    </source>
</evidence>
<sequence length="124" mass="14157">MSVLLCPLPSQSAIHLGKNSTFHSTSKHIDVRYHWICDALDANNQSTRSWLTQNAPSRSKQSQIPSHRHTILSNYKFVFMSRPPSKTRLKAGKALDSDNQEMVHNLYVICIDPFEYPEKDTFPG</sequence>
<protein>
    <recommendedName>
        <fullName evidence="3">Copia protein</fullName>
    </recommendedName>
</protein>
<organism evidence="1 2">
    <name type="scientific">Mucuna pruriens</name>
    <name type="common">Velvet bean</name>
    <name type="synonym">Dolichos pruriens</name>
    <dbReference type="NCBI Taxonomy" id="157652"/>
    <lineage>
        <taxon>Eukaryota</taxon>
        <taxon>Viridiplantae</taxon>
        <taxon>Streptophyta</taxon>
        <taxon>Embryophyta</taxon>
        <taxon>Tracheophyta</taxon>
        <taxon>Spermatophyta</taxon>
        <taxon>Magnoliopsida</taxon>
        <taxon>eudicotyledons</taxon>
        <taxon>Gunneridae</taxon>
        <taxon>Pentapetalae</taxon>
        <taxon>rosids</taxon>
        <taxon>fabids</taxon>
        <taxon>Fabales</taxon>
        <taxon>Fabaceae</taxon>
        <taxon>Papilionoideae</taxon>
        <taxon>50 kb inversion clade</taxon>
        <taxon>NPAAA clade</taxon>
        <taxon>indigoferoid/millettioid clade</taxon>
        <taxon>Phaseoleae</taxon>
        <taxon>Mucuna</taxon>
    </lineage>
</organism>
<reference evidence="1" key="1">
    <citation type="submission" date="2018-05" db="EMBL/GenBank/DDBJ databases">
        <title>Draft genome of Mucuna pruriens seed.</title>
        <authorList>
            <person name="Nnadi N.E."/>
            <person name="Vos R."/>
            <person name="Hasami M.H."/>
            <person name="Devisetty U.K."/>
            <person name="Aguiy J.C."/>
        </authorList>
    </citation>
    <scope>NUCLEOTIDE SEQUENCE [LARGE SCALE GENOMIC DNA]</scope>
    <source>
        <strain evidence="1">JCA_2017</strain>
    </source>
</reference>
<dbReference type="EMBL" id="QJKJ01006514">
    <property type="protein sequence ID" value="RDX86461.1"/>
    <property type="molecule type" value="Genomic_DNA"/>
</dbReference>
<comment type="caution">
    <text evidence="1">The sequence shown here is derived from an EMBL/GenBank/DDBJ whole genome shotgun (WGS) entry which is preliminary data.</text>
</comment>
<dbReference type="Proteomes" id="UP000257109">
    <property type="component" value="Unassembled WGS sequence"/>
</dbReference>
<proteinExistence type="predicted"/>
<evidence type="ECO:0000313" key="2">
    <source>
        <dbReference type="Proteomes" id="UP000257109"/>
    </source>
</evidence>
<accession>A0A371G7G2</accession>
<name>A0A371G7G2_MUCPR</name>
<dbReference type="AlphaFoldDB" id="A0A371G7G2"/>
<feature type="non-terminal residue" evidence="1">
    <location>
        <position position="1"/>
    </location>
</feature>